<dbReference type="Pfam" id="PF05685">
    <property type="entry name" value="Uma2"/>
    <property type="match status" value="1"/>
</dbReference>
<organism evidence="2 3">
    <name type="scientific">Lichenibacterium ramalinae</name>
    <dbReference type="NCBI Taxonomy" id="2316527"/>
    <lineage>
        <taxon>Bacteria</taxon>
        <taxon>Pseudomonadati</taxon>
        <taxon>Pseudomonadota</taxon>
        <taxon>Alphaproteobacteria</taxon>
        <taxon>Hyphomicrobiales</taxon>
        <taxon>Lichenihabitantaceae</taxon>
        <taxon>Lichenibacterium</taxon>
    </lineage>
</organism>
<reference evidence="2 3" key="2">
    <citation type="submission" date="2019-02" db="EMBL/GenBank/DDBJ databases">
        <title>'Lichenibacterium ramalinii' gen. nov. sp. nov., 'Lichenibacterium minor' gen. nov. sp. nov.</title>
        <authorList>
            <person name="Pankratov T."/>
        </authorList>
    </citation>
    <scope>NUCLEOTIDE SEQUENCE [LARGE SCALE GENOMIC DNA]</scope>
    <source>
        <strain evidence="2 3">RmlP001</strain>
    </source>
</reference>
<protein>
    <submittedName>
        <fullName evidence="2">Uma2 family endonuclease</fullName>
    </submittedName>
</protein>
<proteinExistence type="predicted"/>
<dbReference type="AlphaFoldDB" id="A0A4Q2RD06"/>
<gene>
    <name evidence="2" type="ORF">D3272_14670</name>
</gene>
<dbReference type="PANTHER" id="PTHR36558:SF1">
    <property type="entry name" value="RESTRICTION ENDONUCLEASE DOMAIN-CONTAINING PROTEIN-RELATED"/>
    <property type="match status" value="1"/>
</dbReference>
<keyword evidence="3" id="KW-1185">Reference proteome</keyword>
<dbReference type="GO" id="GO:0004519">
    <property type="term" value="F:endonuclease activity"/>
    <property type="evidence" value="ECO:0007669"/>
    <property type="project" value="UniProtKB-KW"/>
</dbReference>
<evidence type="ECO:0000313" key="2">
    <source>
        <dbReference type="EMBL" id="RYB03848.1"/>
    </source>
</evidence>
<dbReference type="InterPro" id="IPR008538">
    <property type="entry name" value="Uma2"/>
</dbReference>
<feature type="domain" description="Putative restriction endonuclease" evidence="1">
    <location>
        <begin position="3"/>
        <end position="162"/>
    </location>
</feature>
<keyword evidence="2" id="KW-0378">Hydrolase</keyword>
<name>A0A4Q2RD06_9HYPH</name>
<dbReference type="PANTHER" id="PTHR36558">
    <property type="entry name" value="GLR1098 PROTEIN"/>
    <property type="match status" value="1"/>
</dbReference>
<dbReference type="Gene3D" id="3.90.1570.10">
    <property type="entry name" value="tt1808, chain A"/>
    <property type="match status" value="1"/>
</dbReference>
<dbReference type="InterPro" id="IPR011335">
    <property type="entry name" value="Restrct_endonuc-II-like"/>
</dbReference>
<reference evidence="2 3" key="1">
    <citation type="submission" date="2018-09" db="EMBL/GenBank/DDBJ databases">
        <authorList>
            <person name="Grouzdev D.S."/>
            <person name="Krutkina M.S."/>
        </authorList>
    </citation>
    <scope>NUCLEOTIDE SEQUENCE [LARGE SCALE GENOMIC DNA]</scope>
    <source>
        <strain evidence="2 3">RmlP001</strain>
    </source>
</reference>
<dbReference type="Proteomes" id="UP000289411">
    <property type="component" value="Unassembled WGS sequence"/>
</dbReference>
<evidence type="ECO:0000313" key="3">
    <source>
        <dbReference type="Proteomes" id="UP000289411"/>
    </source>
</evidence>
<evidence type="ECO:0000259" key="1">
    <source>
        <dbReference type="Pfam" id="PF05685"/>
    </source>
</evidence>
<keyword evidence="2" id="KW-0255">Endonuclease</keyword>
<dbReference type="InterPro" id="IPR012296">
    <property type="entry name" value="Nuclease_put_TT1808"/>
</dbReference>
<keyword evidence="2" id="KW-0540">Nuclease</keyword>
<sequence length="180" mass="19774">MTVDEFLAWAEGRPGRHELVDGYVHAMAPERAGHARAKIRAQRALEDAIARKRLPGEAMGDGMTVRIDARTAYEPDALVYCGTRLPRNDTIVPAPVIVVEVLSPSTGFYDRHGKLAGYFAVPSVRHYLIVDIDRLMVIHHARDGDDIRTRLVPSGPLRLDPPGLDLSVEDLLGPPPAESL</sequence>
<dbReference type="OrthoDB" id="8452919at2"/>
<dbReference type="CDD" id="cd06260">
    <property type="entry name" value="DUF820-like"/>
    <property type="match status" value="1"/>
</dbReference>
<comment type="caution">
    <text evidence="2">The sequence shown here is derived from an EMBL/GenBank/DDBJ whole genome shotgun (WGS) entry which is preliminary data.</text>
</comment>
<dbReference type="EMBL" id="QYBC01000012">
    <property type="protein sequence ID" value="RYB03848.1"/>
    <property type="molecule type" value="Genomic_DNA"/>
</dbReference>
<dbReference type="SUPFAM" id="SSF52980">
    <property type="entry name" value="Restriction endonuclease-like"/>
    <property type="match status" value="1"/>
</dbReference>
<accession>A0A4Q2RD06</accession>